<keyword evidence="9" id="KW-0249">Electron transport</keyword>
<protein>
    <recommendedName>
        <fullName evidence="3 9">NADH-ubiquinone oxidoreductase chain 3</fullName>
        <ecNumber evidence="9">7.1.1.2</ecNumber>
    </recommendedName>
</protein>
<comment type="subcellular location">
    <subcellularLocation>
        <location evidence="1">Membrane</location>
    </subcellularLocation>
    <subcellularLocation>
        <location evidence="9">Mitochondrion membrane</location>
        <topology evidence="9">Multi-pass membrane protein</topology>
    </subcellularLocation>
</comment>
<evidence type="ECO:0000256" key="3">
    <source>
        <dbReference type="ARBA" id="ARBA00021007"/>
    </source>
</evidence>
<evidence type="ECO:0000256" key="9">
    <source>
        <dbReference type="RuleBase" id="RU003640"/>
    </source>
</evidence>
<keyword evidence="9" id="KW-0520">NAD</keyword>
<evidence type="ECO:0000256" key="1">
    <source>
        <dbReference type="ARBA" id="ARBA00004370"/>
    </source>
</evidence>
<keyword evidence="4 9" id="KW-0813">Transport</keyword>
<keyword evidence="9 10" id="KW-0496">Mitochondrion</keyword>
<feature type="transmembrane region" description="Helical" evidence="9">
    <location>
        <begin position="5"/>
        <end position="24"/>
    </location>
</feature>
<keyword evidence="9" id="KW-1278">Translocase</keyword>
<geneLocation type="mitochondrion" evidence="10"/>
<evidence type="ECO:0000256" key="2">
    <source>
        <dbReference type="ARBA" id="ARBA00008472"/>
    </source>
</evidence>
<organism evidence="10">
    <name type="scientific">Eucera floralia</name>
    <dbReference type="NCBI Taxonomy" id="599063"/>
    <lineage>
        <taxon>Eukaryota</taxon>
        <taxon>Metazoa</taxon>
        <taxon>Ecdysozoa</taxon>
        <taxon>Arthropoda</taxon>
        <taxon>Hexapoda</taxon>
        <taxon>Insecta</taxon>
        <taxon>Pterygota</taxon>
        <taxon>Neoptera</taxon>
        <taxon>Endopterygota</taxon>
        <taxon>Hymenoptera</taxon>
        <taxon>Apocrita</taxon>
        <taxon>Aculeata</taxon>
        <taxon>Apoidea</taxon>
        <taxon>Anthophila</taxon>
        <taxon>Apidae</taxon>
        <taxon>Eucera</taxon>
        <taxon>Synhalonia</taxon>
    </lineage>
</organism>
<accession>A0A343DRI5</accession>
<dbReference type="GO" id="GO:0030964">
    <property type="term" value="C:NADH dehydrogenase complex"/>
    <property type="evidence" value="ECO:0007669"/>
    <property type="project" value="TreeGrafter"/>
</dbReference>
<evidence type="ECO:0000256" key="6">
    <source>
        <dbReference type="ARBA" id="ARBA00022989"/>
    </source>
</evidence>
<name>A0A343DRI5_9HYME</name>
<keyword evidence="9" id="KW-0830">Ubiquinone</keyword>
<dbReference type="InterPro" id="IPR000440">
    <property type="entry name" value="NADH_UbQ/plastoQ_OxRdtase_su3"/>
</dbReference>
<comment type="similarity">
    <text evidence="2 9">Belongs to the complex I subunit 3 family.</text>
</comment>
<evidence type="ECO:0000256" key="7">
    <source>
        <dbReference type="ARBA" id="ARBA00023136"/>
    </source>
</evidence>
<evidence type="ECO:0000256" key="8">
    <source>
        <dbReference type="ARBA" id="ARBA00049551"/>
    </source>
</evidence>
<keyword evidence="9" id="KW-0679">Respiratory chain</keyword>
<dbReference type="GO" id="GO:0031966">
    <property type="term" value="C:mitochondrial membrane"/>
    <property type="evidence" value="ECO:0007669"/>
    <property type="project" value="UniProtKB-SubCell"/>
</dbReference>
<comment type="catalytic activity">
    <reaction evidence="8 9">
        <text>a ubiquinone + NADH + 5 H(+)(in) = a ubiquinol + NAD(+) + 4 H(+)(out)</text>
        <dbReference type="Rhea" id="RHEA:29091"/>
        <dbReference type="Rhea" id="RHEA-COMP:9565"/>
        <dbReference type="Rhea" id="RHEA-COMP:9566"/>
        <dbReference type="ChEBI" id="CHEBI:15378"/>
        <dbReference type="ChEBI" id="CHEBI:16389"/>
        <dbReference type="ChEBI" id="CHEBI:17976"/>
        <dbReference type="ChEBI" id="CHEBI:57540"/>
        <dbReference type="ChEBI" id="CHEBI:57945"/>
        <dbReference type="EC" id="7.1.1.2"/>
    </reaction>
</comment>
<dbReference type="Gene3D" id="1.20.58.1610">
    <property type="entry name" value="NADH:ubiquinone/plastoquinone oxidoreductase, chain 3"/>
    <property type="match status" value="1"/>
</dbReference>
<dbReference type="Pfam" id="PF00507">
    <property type="entry name" value="Oxidored_q4"/>
    <property type="match status" value="1"/>
</dbReference>
<comment type="function">
    <text evidence="9">Core subunit of the mitochondrial membrane respiratory chain NADH dehydrogenase (Complex I) which catalyzes electron transfer from NADH through the respiratory chain, using ubiquinone as an electron acceptor. Essential for the catalytic activity of complex I.</text>
</comment>
<dbReference type="EMBL" id="KX494108">
    <property type="protein sequence ID" value="ARX96659.1"/>
    <property type="molecule type" value="Genomic_DNA"/>
</dbReference>
<keyword evidence="5 9" id="KW-0812">Transmembrane</keyword>
<evidence type="ECO:0000256" key="5">
    <source>
        <dbReference type="ARBA" id="ARBA00022692"/>
    </source>
</evidence>
<keyword evidence="7 9" id="KW-0472">Membrane</keyword>
<dbReference type="InterPro" id="IPR038430">
    <property type="entry name" value="NDAH_ubi_oxred_su3_sf"/>
</dbReference>
<reference evidence="10" key="1">
    <citation type="journal article" date="2018" name="Mol. Phylogenet. Evol.">
        <title>Gene arrangement and sequence of mitochondrial genomes yield insights into the phylogeny and evolution of bees and sphecid wasps (Hymenoptera: Apoidea).</title>
        <authorList>
            <person name="Zheng B.Y."/>
            <person name="Cao L.J."/>
            <person name="Tang P."/>
            <person name="van Achterberg K."/>
            <person name="Hoffmann A.A."/>
            <person name="Chen H.Y."/>
            <person name="Chen X.X."/>
            <person name="Wei S.J."/>
        </authorList>
    </citation>
    <scope>NUCLEOTIDE SEQUENCE</scope>
</reference>
<dbReference type="AlphaFoldDB" id="A0A343DRI5"/>
<feature type="transmembrane region" description="Helical" evidence="9">
    <location>
        <begin position="86"/>
        <end position="112"/>
    </location>
</feature>
<evidence type="ECO:0000256" key="4">
    <source>
        <dbReference type="ARBA" id="ARBA00022448"/>
    </source>
</evidence>
<dbReference type="PANTHER" id="PTHR11058">
    <property type="entry name" value="NADH-UBIQUINONE OXIDOREDUCTASE CHAIN 3"/>
    <property type="match status" value="1"/>
</dbReference>
<dbReference type="EC" id="7.1.1.2" evidence="9"/>
<dbReference type="GO" id="GO:0008137">
    <property type="term" value="F:NADH dehydrogenase (ubiquinone) activity"/>
    <property type="evidence" value="ECO:0007669"/>
    <property type="project" value="UniProtKB-UniRule"/>
</dbReference>
<feature type="transmembrane region" description="Helical" evidence="9">
    <location>
        <begin position="54"/>
        <end position="74"/>
    </location>
</feature>
<gene>
    <name evidence="10" type="primary">nad3</name>
</gene>
<sequence>MFYMYFFLCMIMITSIIYLLNYYLSMIKFMNYSKLIPYECGFSYITNPNLPFSLSFYLINLMFLIFDIEIVMLLPIIFNMNYYNSMIYIFIIFFFMLMLILTMLFELIFNFLNWII</sequence>
<keyword evidence="6 9" id="KW-1133">Transmembrane helix</keyword>
<evidence type="ECO:0000313" key="10">
    <source>
        <dbReference type="EMBL" id="ARX96659.1"/>
    </source>
</evidence>
<proteinExistence type="inferred from homology"/>
<dbReference type="PANTHER" id="PTHR11058:SF9">
    <property type="entry name" value="NADH-UBIQUINONE OXIDOREDUCTASE CHAIN 3"/>
    <property type="match status" value="1"/>
</dbReference>